<dbReference type="InterPro" id="IPR035234">
    <property type="entry name" value="IgGFc-bd_N"/>
</dbReference>
<feature type="signal peptide" evidence="2">
    <location>
        <begin position="1"/>
        <end position="18"/>
    </location>
</feature>
<dbReference type="PANTHER" id="PTHR46534">
    <property type="entry name" value="IGGFC_BINDING DOMAIN-CONTAINING PROTEIN"/>
    <property type="match status" value="1"/>
</dbReference>
<evidence type="ECO:0000256" key="1">
    <source>
        <dbReference type="SAM" id="MobiDB-lite"/>
    </source>
</evidence>
<feature type="compositionally biased region" description="Low complexity" evidence="1">
    <location>
        <begin position="586"/>
        <end position="596"/>
    </location>
</feature>
<dbReference type="AlphaFoldDB" id="A0A8B7YST4"/>
<evidence type="ECO:0000259" key="3">
    <source>
        <dbReference type="Pfam" id="PF17517"/>
    </source>
</evidence>
<dbReference type="Pfam" id="PF17517">
    <property type="entry name" value="IgGFc_binding"/>
    <property type="match status" value="1"/>
</dbReference>
<sequence>MVLLILTLLFLVRGNSIGDCMAEVQNNVGQKFIFAYAENYRPNADPSVIVTNMSPLDHAVVAITITTPVHGLIKTVTLQGWGNSEQVTLPRELVPVSPDFDMVAIIVQANDSVTVYAINDAHEYSMDGFTVLPVSSLGTEYFVASYTPLFQSQIVIVATKDNTEVEVELSNTVTYKNREVEGGNIILIDAKGYDATLLRGGTDLTGTRVRSNHPIAVLSGNRCTRVPVDVDSFDHLMEMLPPFSQWGRQFVVMPFLGRSTGVIYRVISGRDNTEITVNSKMMRLQKEQYLEFEVGVGQSDFVESNNPVQVVQYAKGLHADNVIGDPAMTIVPPMEQSIQTAWLPTYNTTKVLQTVQNYVNIYAPCTEMYYGNLTMDGMVLRDIVPADRIVRIDSSAYCGVGLYLTHGVHDIGPAAQGRESFVAIAYGFAERNAFAWPVGLGTRAITCLYRGQDGVQLEHDCSKALVIQHIPCNASETVDVDECVNVDCVPNEYVIYISAGVAVGAIILSKLFSVCVIQRTKTPKQLAFGQAGVVSPPPDIAVHHGSDEDLVIEKAATATSLRPPSPHAPRRSFRSERADRMRRSSRSPSPAPSSFA</sequence>
<gene>
    <name evidence="5" type="primary">LOC110982322</name>
</gene>
<dbReference type="PANTHER" id="PTHR46534:SF1">
    <property type="entry name" value="IGGFC-BINDING PROTEIN N-TERMINAL DOMAIN-CONTAINING PROTEIN"/>
    <property type="match status" value="1"/>
</dbReference>
<feature type="compositionally biased region" description="Basic and acidic residues" evidence="1">
    <location>
        <begin position="573"/>
        <end position="582"/>
    </location>
</feature>
<dbReference type="KEGG" id="aplc:110982322"/>
<dbReference type="OMA" id="YVNIYAP"/>
<name>A0A8B7YST4_ACAPL</name>
<proteinExistence type="predicted"/>
<accession>A0A8B7YST4</accession>
<evidence type="ECO:0000256" key="2">
    <source>
        <dbReference type="SAM" id="SignalP"/>
    </source>
</evidence>
<protein>
    <submittedName>
        <fullName evidence="5">IgGFc-binding protein-like</fullName>
    </submittedName>
</protein>
<dbReference type="RefSeq" id="XP_022096349.1">
    <property type="nucleotide sequence ID" value="XM_022240657.1"/>
</dbReference>
<dbReference type="GeneID" id="110982322"/>
<dbReference type="Proteomes" id="UP000694845">
    <property type="component" value="Unplaced"/>
</dbReference>
<reference evidence="5" key="1">
    <citation type="submission" date="2025-08" db="UniProtKB">
        <authorList>
            <consortium name="RefSeq"/>
        </authorList>
    </citation>
    <scope>IDENTIFICATION</scope>
</reference>
<keyword evidence="4" id="KW-1185">Reference proteome</keyword>
<evidence type="ECO:0000313" key="4">
    <source>
        <dbReference type="Proteomes" id="UP000694845"/>
    </source>
</evidence>
<feature type="chain" id="PRO_5034137605" evidence="2">
    <location>
        <begin position="19"/>
        <end position="596"/>
    </location>
</feature>
<feature type="domain" description="IgGFc-binding protein N-terminal" evidence="3">
    <location>
        <begin position="128"/>
        <end position="427"/>
    </location>
</feature>
<keyword evidence="2" id="KW-0732">Signal</keyword>
<dbReference type="OrthoDB" id="10005154at2759"/>
<organism evidence="4 5">
    <name type="scientific">Acanthaster planci</name>
    <name type="common">Crown-of-thorns starfish</name>
    <dbReference type="NCBI Taxonomy" id="133434"/>
    <lineage>
        <taxon>Eukaryota</taxon>
        <taxon>Metazoa</taxon>
        <taxon>Echinodermata</taxon>
        <taxon>Eleutherozoa</taxon>
        <taxon>Asterozoa</taxon>
        <taxon>Asteroidea</taxon>
        <taxon>Valvatacea</taxon>
        <taxon>Valvatida</taxon>
        <taxon>Acanthasteridae</taxon>
        <taxon>Acanthaster</taxon>
    </lineage>
</organism>
<feature type="region of interest" description="Disordered" evidence="1">
    <location>
        <begin position="556"/>
        <end position="596"/>
    </location>
</feature>
<evidence type="ECO:0000313" key="5">
    <source>
        <dbReference type="RefSeq" id="XP_022096349.1"/>
    </source>
</evidence>